<reference evidence="1" key="1">
    <citation type="journal article" date="2014" name="Nat. Commun.">
        <title>The tobacco genome sequence and its comparison with those of tomato and potato.</title>
        <authorList>
            <person name="Sierro N."/>
            <person name="Battey J.N."/>
            <person name="Ouadi S."/>
            <person name="Bakaher N."/>
            <person name="Bovet L."/>
            <person name="Willig A."/>
            <person name="Goepfert S."/>
            <person name="Peitsch M.C."/>
            <person name="Ivanov N.V."/>
        </authorList>
    </citation>
    <scope>NUCLEOTIDE SEQUENCE [LARGE SCALE GENOMIC DNA]</scope>
</reference>
<evidence type="ECO:0000313" key="1">
    <source>
        <dbReference type="Proteomes" id="UP000790787"/>
    </source>
</evidence>
<sequence length="706" mass="77658">MEHPFFINGAGNTPRAEALRWLSIAEKLLTNRDLVGSKSFATRARESDPTLLPADQVLAIVDTLIAGDKRINNQHLDYYSILQIPLNQTHDSELVANQYRRLALLLNPQKNSFPFSDHAFRLVLDAWSVLSNAFRRSVYDKEIGFFINLNPVATSPPPNNNPIGFMQQPSSVLFQQAQSHPVSSSREQQRTVAFLQDPQMQQQSTVTFLGRNQTQQPVVSSTMLSPDREQQNPFTFGSRGQQQQVASVESKRGQQQQAASVESRRGQQQQVASVESRRGQQQQVASVEQQQGNKQAPQRNEGLVGNNQNYSATTTSKNVNFEALFGNNQNNSASTGNVNNEGLFGNNQNQPASDSNNVNNEGLFGNNQNHSASTSKNVNFEGLFGNNQNHSVSTSNNNVNNEGLLGNSQNRSASTSNNNVKGKEGGVGASSHVVPSFWTACPYCYVMYEYPLEYVDCTLRCQKCKRAFQAVKIASPPPIIEGKEAYFCCWGFMPLGFSVDTFKKYKGNISSWTPFAPVFNKHGGVRKPPAPRVYIDDVVEDVFLELSESSEESDEDWRGDKKQKKKANSGKKKSRRMRRKKAKIQQSDKGKNVIGNAGDNVQDISATQGGAEMPNVTAAQSSKRSIASNTRRQGGRVTKDVGKLDLNVEFSNEVEEPPAPGVGQGNGAETGEDGNIEGIEFFEGLDEFLSSLPILNAVGDDKVKAA</sequence>
<protein>
    <submittedName>
        <fullName evidence="2">Uncharacterized protein LOC107805228</fullName>
    </submittedName>
</protein>
<proteinExistence type="predicted"/>
<keyword evidence="1" id="KW-1185">Reference proteome</keyword>
<organism evidence="1 2">
    <name type="scientific">Nicotiana tabacum</name>
    <name type="common">Common tobacco</name>
    <dbReference type="NCBI Taxonomy" id="4097"/>
    <lineage>
        <taxon>Eukaryota</taxon>
        <taxon>Viridiplantae</taxon>
        <taxon>Streptophyta</taxon>
        <taxon>Embryophyta</taxon>
        <taxon>Tracheophyta</taxon>
        <taxon>Spermatophyta</taxon>
        <taxon>Magnoliopsida</taxon>
        <taxon>eudicotyledons</taxon>
        <taxon>Gunneridae</taxon>
        <taxon>Pentapetalae</taxon>
        <taxon>asterids</taxon>
        <taxon>lamiids</taxon>
        <taxon>Solanales</taxon>
        <taxon>Solanaceae</taxon>
        <taxon>Nicotianoideae</taxon>
        <taxon>Nicotianeae</taxon>
        <taxon>Nicotiana</taxon>
    </lineage>
</organism>
<gene>
    <name evidence="2" type="primary">LOC107805228</name>
</gene>
<reference evidence="2" key="2">
    <citation type="submission" date="2025-08" db="UniProtKB">
        <authorList>
            <consortium name="RefSeq"/>
        </authorList>
    </citation>
    <scope>IDENTIFICATION</scope>
    <source>
        <tissue evidence="2">Leaf</tissue>
    </source>
</reference>
<dbReference type="RefSeq" id="XP_075095494.1">
    <property type="nucleotide sequence ID" value="XM_075239393.1"/>
</dbReference>
<dbReference type="Proteomes" id="UP000790787">
    <property type="component" value="Chromosome 19"/>
</dbReference>
<name>A0AC58TE34_TOBAC</name>
<evidence type="ECO:0000313" key="2">
    <source>
        <dbReference type="RefSeq" id="XP_075095494.1"/>
    </source>
</evidence>
<accession>A0AC58TE34</accession>